<dbReference type="EMBL" id="CP000283">
    <property type="protein sequence ID" value="ABE39466.1"/>
    <property type="molecule type" value="Genomic_DNA"/>
</dbReference>
<evidence type="ECO:0000256" key="1">
    <source>
        <dbReference type="ARBA" id="ARBA00022741"/>
    </source>
</evidence>
<sequence length="233" mass="25497">MSQPPFLLVIAGPNGSGKTTLVDYLMESGIDFGEHINADQIAATLDLPEPQRSEQAQGIADFQRQACLDKGLDFSFETVMSHPSKVEFMIRADDAGYDVTLFFVCTSDPDINLSRVENRVAAGGHSVPRDRIVARYHRTLGLLSHAALIAKRTLLFDNSAIVGFLPNSRLPNQKSGLRPVGEVVRDGSSYDITLEADVPAWVLEYLVLPLDVLAHQSEGRILLTINQKPDVLG</sequence>
<dbReference type="Pfam" id="PF06414">
    <property type="entry name" value="Zeta_toxin"/>
    <property type="match status" value="1"/>
</dbReference>
<keyword evidence="2" id="KW-0067">ATP-binding</keyword>
<proteinExistence type="predicted"/>
<organism evidence="4 5">
    <name type="scientific">Rhodopseudomonas palustris (strain BisB5)</name>
    <dbReference type="NCBI Taxonomy" id="316057"/>
    <lineage>
        <taxon>Bacteria</taxon>
        <taxon>Pseudomonadati</taxon>
        <taxon>Pseudomonadota</taxon>
        <taxon>Alphaproteobacteria</taxon>
        <taxon>Hyphomicrobiales</taxon>
        <taxon>Nitrobacteraceae</taxon>
        <taxon>Rhodopseudomonas</taxon>
    </lineage>
</organism>
<protein>
    <recommendedName>
        <fullName evidence="3">Zeta toxin domain-containing protein</fullName>
    </recommendedName>
</protein>
<dbReference type="PANTHER" id="PTHR39206:SF1">
    <property type="entry name" value="SLL8004 PROTEIN"/>
    <property type="match status" value="1"/>
</dbReference>
<dbReference type="eggNOG" id="COG4185">
    <property type="taxonomic scope" value="Bacteria"/>
</dbReference>
<dbReference type="SUPFAM" id="SSF52540">
    <property type="entry name" value="P-loop containing nucleoside triphosphate hydrolases"/>
    <property type="match status" value="1"/>
</dbReference>
<evidence type="ECO:0000256" key="2">
    <source>
        <dbReference type="ARBA" id="ARBA00022840"/>
    </source>
</evidence>
<accession>Q138M3</accession>
<dbReference type="PANTHER" id="PTHR39206">
    <property type="entry name" value="SLL8004 PROTEIN"/>
    <property type="match status" value="1"/>
</dbReference>
<reference evidence="4 5" key="1">
    <citation type="submission" date="2006-03" db="EMBL/GenBank/DDBJ databases">
        <title>Complete sequence of Rhodopseudomonas palustris BisB5.</title>
        <authorList>
            <consortium name="US DOE Joint Genome Institute"/>
            <person name="Copeland A."/>
            <person name="Lucas S."/>
            <person name="Lapidus A."/>
            <person name="Barry K."/>
            <person name="Detter J.C."/>
            <person name="Glavina del Rio T."/>
            <person name="Hammon N."/>
            <person name="Israni S."/>
            <person name="Dalin E."/>
            <person name="Tice H."/>
            <person name="Pitluck S."/>
            <person name="Chain P."/>
            <person name="Malfatti S."/>
            <person name="Shin M."/>
            <person name="Vergez L."/>
            <person name="Schmutz J."/>
            <person name="Larimer F."/>
            <person name="Land M."/>
            <person name="Hauser L."/>
            <person name="Pelletier D.A."/>
            <person name="Kyrpides N."/>
            <person name="Lykidis A."/>
            <person name="Oda Y."/>
            <person name="Harwood C.S."/>
            <person name="Richardson P."/>
        </authorList>
    </citation>
    <scope>NUCLEOTIDE SEQUENCE [LARGE SCALE GENOMIC DNA]</scope>
    <source>
        <strain evidence="4 5">BisB5</strain>
    </source>
</reference>
<keyword evidence="1" id="KW-0547">Nucleotide-binding</keyword>
<dbReference type="GO" id="GO:0016301">
    <property type="term" value="F:kinase activity"/>
    <property type="evidence" value="ECO:0007669"/>
    <property type="project" value="InterPro"/>
</dbReference>
<gene>
    <name evidence="4" type="ordered locus">RPD_2231</name>
</gene>
<feature type="domain" description="Zeta toxin" evidence="3">
    <location>
        <begin position="4"/>
        <end position="137"/>
    </location>
</feature>
<name>Q138M3_RHOPS</name>
<dbReference type="STRING" id="316057.RPD_2231"/>
<dbReference type="AlphaFoldDB" id="Q138M3"/>
<dbReference type="InterPro" id="IPR010488">
    <property type="entry name" value="Zeta_toxin_domain"/>
</dbReference>
<evidence type="ECO:0000259" key="3">
    <source>
        <dbReference type="Pfam" id="PF06414"/>
    </source>
</evidence>
<evidence type="ECO:0000313" key="4">
    <source>
        <dbReference type="EMBL" id="ABE39466.1"/>
    </source>
</evidence>
<dbReference type="InterPro" id="IPR027417">
    <property type="entry name" value="P-loop_NTPase"/>
</dbReference>
<dbReference type="BioCyc" id="RPAL316057:RPD_RS11200-MONOMER"/>
<dbReference type="HOGENOM" id="CLU_094497_1_2_5"/>
<dbReference type="Gene3D" id="3.40.50.300">
    <property type="entry name" value="P-loop containing nucleotide triphosphate hydrolases"/>
    <property type="match status" value="1"/>
</dbReference>
<dbReference type="GO" id="GO:0005524">
    <property type="term" value="F:ATP binding"/>
    <property type="evidence" value="ECO:0007669"/>
    <property type="project" value="UniProtKB-KW"/>
</dbReference>
<dbReference type="KEGG" id="rpd:RPD_2231"/>
<evidence type="ECO:0000313" key="5">
    <source>
        <dbReference type="Proteomes" id="UP000001818"/>
    </source>
</evidence>
<dbReference type="Proteomes" id="UP000001818">
    <property type="component" value="Chromosome"/>
</dbReference>